<gene>
    <name evidence="2" type="ORF">ABEB36_001805</name>
</gene>
<sequence>MTHRDKFDKLEELLINDIKGEIIEQKVKLLLPLGENYGSVIYHVDFTVRKDGKFKEYHAVAKCTPPNEVTQELFNIQETFKSEIAWYTTVIPTLKLFAKDNGLERELDFFQKFYGARISLNPNSTVVDLDGVILTENLKYRGYLNIDRHRGFDAPTTFSVLKDIATFHAVPLAIRRKNPKLFDEKLMPYCPKFGMDDSKKDEMDKYITTIYNYIPKLKPYKERILKLIFQSFPFKERELHEPWVTIIHLDLWCNNIMVTGGENSKNIILDFQVPMVGNLAADVIFLLTTSVDLEEIRTRLDEFLRFYYDELIKNLKQLKVDTSEFTFDGFMKEIDHAMRSCEFAHALGHNQIIMMDKGITTLDSSDTKMKKDEIFEEPKPNQRQIEKVTWLTNEALKRQWIYR</sequence>
<dbReference type="InterPro" id="IPR015897">
    <property type="entry name" value="CHK_kinase-like"/>
</dbReference>
<dbReference type="Pfam" id="PF02958">
    <property type="entry name" value="EcKL"/>
    <property type="match status" value="1"/>
</dbReference>
<name>A0ABD1FFT1_HYPHA</name>
<dbReference type="AlphaFoldDB" id="A0ABD1FFT1"/>
<dbReference type="SUPFAM" id="SSF56112">
    <property type="entry name" value="Protein kinase-like (PK-like)"/>
    <property type="match status" value="1"/>
</dbReference>
<dbReference type="Gene3D" id="3.90.1200.10">
    <property type="match status" value="1"/>
</dbReference>
<accession>A0ABD1FFT1</accession>
<keyword evidence="3" id="KW-1185">Reference proteome</keyword>
<reference evidence="2 3" key="1">
    <citation type="submission" date="2024-05" db="EMBL/GenBank/DDBJ databases">
        <title>Genetic variation in Jamaican populations of the coffee berry borer (Hypothenemus hampei).</title>
        <authorList>
            <person name="Errbii M."/>
            <person name="Myrie A."/>
        </authorList>
    </citation>
    <scope>NUCLEOTIDE SEQUENCE [LARGE SCALE GENOMIC DNA]</scope>
    <source>
        <strain evidence="2">JA-Hopewell-2020-01-JO</strain>
        <tissue evidence="2">Whole body</tissue>
    </source>
</reference>
<dbReference type="SMART" id="SM00587">
    <property type="entry name" value="CHK"/>
    <property type="match status" value="1"/>
</dbReference>
<dbReference type="InterPro" id="IPR011009">
    <property type="entry name" value="Kinase-like_dom_sf"/>
</dbReference>
<dbReference type="PANTHER" id="PTHR11012">
    <property type="entry name" value="PROTEIN KINASE-LIKE DOMAIN-CONTAINING"/>
    <property type="match status" value="1"/>
</dbReference>
<dbReference type="PANTHER" id="PTHR11012:SF55">
    <property type="entry name" value="BHLH DOMAIN-CONTAINING PROTEIN"/>
    <property type="match status" value="1"/>
</dbReference>
<dbReference type="EMBL" id="JBDJPC010000001">
    <property type="protein sequence ID" value="KAL1518134.1"/>
    <property type="molecule type" value="Genomic_DNA"/>
</dbReference>
<evidence type="ECO:0000313" key="3">
    <source>
        <dbReference type="Proteomes" id="UP001566132"/>
    </source>
</evidence>
<evidence type="ECO:0000259" key="1">
    <source>
        <dbReference type="SMART" id="SM00587"/>
    </source>
</evidence>
<dbReference type="InterPro" id="IPR004119">
    <property type="entry name" value="EcKL"/>
</dbReference>
<proteinExistence type="predicted"/>
<organism evidence="2 3">
    <name type="scientific">Hypothenemus hampei</name>
    <name type="common">Coffee berry borer</name>
    <dbReference type="NCBI Taxonomy" id="57062"/>
    <lineage>
        <taxon>Eukaryota</taxon>
        <taxon>Metazoa</taxon>
        <taxon>Ecdysozoa</taxon>
        <taxon>Arthropoda</taxon>
        <taxon>Hexapoda</taxon>
        <taxon>Insecta</taxon>
        <taxon>Pterygota</taxon>
        <taxon>Neoptera</taxon>
        <taxon>Endopterygota</taxon>
        <taxon>Coleoptera</taxon>
        <taxon>Polyphaga</taxon>
        <taxon>Cucujiformia</taxon>
        <taxon>Curculionidae</taxon>
        <taxon>Scolytinae</taxon>
        <taxon>Hypothenemus</taxon>
    </lineage>
</organism>
<dbReference type="Proteomes" id="UP001566132">
    <property type="component" value="Unassembled WGS sequence"/>
</dbReference>
<feature type="domain" description="CHK kinase-like" evidence="1">
    <location>
        <begin position="133"/>
        <end position="317"/>
    </location>
</feature>
<evidence type="ECO:0000313" key="2">
    <source>
        <dbReference type="EMBL" id="KAL1518134.1"/>
    </source>
</evidence>
<comment type="caution">
    <text evidence="2">The sequence shown here is derived from an EMBL/GenBank/DDBJ whole genome shotgun (WGS) entry which is preliminary data.</text>
</comment>
<protein>
    <recommendedName>
        <fullName evidence="1">CHK kinase-like domain-containing protein</fullName>
    </recommendedName>
</protein>